<keyword evidence="3 6" id="KW-0812">Transmembrane</keyword>
<accession>A0A7W1XUH2</accession>
<keyword evidence="4 6" id="KW-1133">Transmembrane helix</keyword>
<protein>
    <submittedName>
        <fullName evidence="7">TerC family protein</fullName>
    </submittedName>
</protein>
<dbReference type="AlphaFoldDB" id="A0A7W1XUH2"/>
<sequence>MELFSPEFFTALISIVIIDLMLAGDNAIVIGLAARNLPKGKQKQVIFWGMTGAIMMRILCTLIVVWLLKIPGLLLIGGMILIWIAFKLLVEEKRDKDVEAAGSVWAAIRTIVIADTVMGLDNVLAVAGAAHESFLLVIIGLLISVPIIVWGSTLFIKLLEKYPFILYIGSGVLVFTAAKMIADEKLIQPLFQDAGWLKYGFYIVLISVVLYVGHVVKTRKQVANI</sequence>
<dbReference type="NCBIfam" id="TIGR03717">
    <property type="entry name" value="R_switched_YjbE"/>
    <property type="match status" value="1"/>
</dbReference>
<proteinExistence type="inferred from homology"/>
<feature type="transmembrane region" description="Helical" evidence="6">
    <location>
        <begin position="133"/>
        <end position="152"/>
    </location>
</feature>
<feature type="transmembrane region" description="Helical" evidence="6">
    <location>
        <begin position="194"/>
        <end position="216"/>
    </location>
</feature>
<feature type="transmembrane region" description="Helical" evidence="6">
    <location>
        <begin position="102"/>
        <end position="127"/>
    </location>
</feature>
<comment type="caution">
    <text evidence="7">The sequence shown here is derived from an EMBL/GenBank/DDBJ whole genome shotgun (WGS) entry which is preliminary data.</text>
</comment>
<feature type="transmembrane region" description="Helical" evidence="6">
    <location>
        <begin position="45"/>
        <end position="67"/>
    </location>
</feature>
<keyword evidence="5 6" id="KW-0472">Membrane</keyword>
<comment type="subcellular location">
    <subcellularLocation>
        <location evidence="1">Membrane</location>
        <topology evidence="1">Multi-pass membrane protein</topology>
    </subcellularLocation>
</comment>
<dbReference type="EMBL" id="JACEOL010000055">
    <property type="protein sequence ID" value="MBA4603504.1"/>
    <property type="molecule type" value="Genomic_DNA"/>
</dbReference>
<name>A0A7W1XUH2_9BACL</name>
<dbReference type="InterPro" id="IPR022301">
    <property type="entry name" value="Integral_membrane_YjbE"/>
</dbReference>
<dbReference type="GO" id="GO:0016020">
    <property type="term" value="C:membrane"/>
    <property type="evidence" value="ECO:0007669"/>
    <property type="project" value="UniProtKB-SubCell"/>
</dbReference>
<dbReference type="Pfam" id="PF03741">
    <property type="entry name" value="TerC"/>
    <property type="match status" value="1"/>
</dbReference>
<evidence type="ECO:0000256" key="3">
    <source>
        <dbReference type="ARBA" id="ARBA00022692"/>
    </source>
</evidence>
<dbReference type="PANTHER" id="PTHR30238">
    <property type="entry name" value="MEMBRANE BOUND PREDICTED REDOX MODULATOR"/>
    <property type="match status" value="1"/>
</dbReference>
<feature type="transmembrane region" description="Helical" evidence="6">
    <location>
        <begin position="12"/>
        <end position="33"/>
    </location>
</feature>
<evidence type="ECO:0000313" key="7">
    <source>
        <dbReference type="EMBL" id="MBA4603504.1"/>
    </source>
</evidence>
<dbReference type="RefSeq" id="WP_181741976.1">
    <property type="nucleotide sequence ID" value="NZ_JACEOL010000055.1"/>
</dbReference>
<feature type="transmembrane region" description="Helical" evidence="6">
    <location>
        <begin position="73"/>
        <end position="90"/>
    </location>
</feature>
<evidence type="ECO:0000256" key="6">
    <source>
        <dbReference type="SAM" id="Phobius"/>
    </source>
</evidence>
<evidence type="ECO:0000256" key="5">
    <source>
        <dbReference type="ARBA" id="ARBA00023136"/>
    </source>
</evidence>
<evidence type="ECO:0000313" key="8">
    <source>
        <dbReference type="Proteomes" id="UP000538292"/>
    </source>
</evidence>
<dbReference type="InterPro" id="IPR005496">
    <property type="entry name" value="Integral_membrane_TerC"/>
</dbReference>
<evidence type="ECO:0000256" key="4">
    <source>
        <dbReference type="ARBA" id="ARBA00022989"/>
    </source>
</evidence>
<evidence type="ECO:0000256" key="1">
    <source>
        <dbReference type="ARBA" id="ARBA00004141"/>
    </source>
</evidence>
<dbReference type="PANTHER" id="PTHR30238:SF4">
    <property type="entry name" value="SLL1022 PROTEIN"/>
    <property type="match status" value="1"/>
</dbReference>
<organism evidence="7 8">
    <name type="scientific">Thermoactinomyces mirandus</name>
    <dbReference type="NCBI Taxonomy" id="2756294"/>
    <lineage>
        <taxon>Bacteria</taxon>
        <taxon>Bacillati</taxon>
        <taxon>Bacillota</taxon>
        <taxon>Bacilli</taxon>
        <taxon>Bacillales</taxon>
        <taxon>Thermoactinomycetaceae</taxon>
        <taxon>Thermoactinomyces</taxon>
    </lineage>
</organism>
<dbReference type="Proteomes" id="UP000538292">
    <property type="component" value="Unassembled WGS sequence"/>
</dbReference>
<feature type="transmembrane region" description="Helical" evidence="6">
    <location>
        <begin position="164"/>
        <end position="182"/>
    </location>
</feature>
<reference evidence="7 8" key="1">
    <citation type="submission" date="2020-07" db="EMBL/GenBank/DDBJ databases">
        <title>Thermoactinomyces phylogeny.</title>
        <authorList>
            <person name="Dunlap C."/>
        </authorList>
    </citation>
    <scope>NUCLEOTIDE SEQUENCE [LARGE SCALE GENOMIC DNA]</scope>
    <source>
        <strain evidence="7 8">AMNI-1</strain>
    </source>
</reference>
<comment type="similarity">
    <text evidence="2">Belongs to the TerC family.</text>
</comment>
<evidence type="ECO:0000256" key="2">
    <source>
        <dbReference type="ARBA" id="ARBA00007511"/>
    </source>
</evidence>
<gene>
    <name evidence="7" type="ORF">H2C83_14555</name>
</gene>
<keyword evidence="8" id="KW-1185">Reference proteome</keyword>